<dbReference type="PIRSF" id="PIRSF030820">
    <property type="entry name" value="UCP030820"/>
    <property type="match status" value="1"/>
</dbReference>
<dbReference type="InterPro" id="IPR008318">
    <property type="entry name" value="UCP030820"/>
</dbReference>
<protein>
    <submittedName>
        <fullName evidence="1">DUF934 domain-containing protein</fullName>
    </submittedName>
</protein>
<dbReference type="Proteomes" id="UP001621714">
    <property type="component" value="Unassembled WGS sequence"/>
</dbReference>
<gene>
    <name evidence="1" type="ORF">V6U78_05920</name>
</gene>
<comment type="caution">
    <text evidence="1">The sequence shown here is derived from an EMBL/GenBank/DDBJ whole genome shotgun (WGS) entry which is preliminary data.</text>
</comment>
<dbReference type="RefSeq" id="WP_405338408.1">
    <property type="nucleotide sequence ID" value="NZ_JBANFI010000003.1"/>
</dbReference>
<dbReference type="EMBL" id="JBANFI010000003">
    <property type="protein sequence ID" value="MFK7160571.1"/>
    <property type="molecule type" value="Genomic_DNA"/>
</dbReference>
<keyword evidence="2" id="KW-1185">Reference proteome</keyword>
<accession>A0ABW8PXM8</accession>
<organism evidence="1 2">
    <name type="scientific">Marinospirillum alkalitolerans</name>
    <dbReference type="NCBI Taxonomy" id="3123374"/>
    <lineage>
        <taxon>Bacteria</taxon>
        <taxon>Pseudomonadati</taxon>
        <taxon>Pseudomonadota</taxon>
        <taxon>Gammaproteobacteria</taxon>
        <taxon>Oceanospirillales</taxon>
        <taxon>Oceanospirillaceae</taxon>
        <taxon>Marinospirillum</taxon>
    </lineage>
</organism>
<reference evidence="1 2" key="1">
    <citation type="submission" date="2024-02" db="EMBL/GenBank/DDBJ databases">
        <title>Marinospirillum sp. MEB 164 isolated from Lonar lake sediment.</title>
        <authorList>
            <person name="Joshi A."/>
            <person name="Thite S."/>
        </authorList>
    </citation>
    <scope>NUCLEOTIDE SEQUENCE [LARGE SCALE GENOMIC DNA]</scope>
    <source>
        <strain evidence="1 2">MEB164</strain>
    </source>
</reference>
<sequence>MPLIKNRQLVDNDPWYFIQADETPPNHQPVVWPLRDLTAPPASLAVACTTEDDIAPLLSWVNQLQMIAIEFPAFRDGRGFSLARLIRRAGFQGELRARGHLLRDQLAFLESCGFNAFELTEQQLTQADLTAFGEISVHYPGQPHVA</sequence>
<proteinExistence type="predicted"/>
<name>A0ABW8PXM8_9GAMM</name>
<dbReference type="Pfam" id="PF06073">
    <property type="entry name" value="DUF934"/>
    <property type="match status" value="1"/>
</dbReference>
<evidence type="ECO:0000313" key="2">
    <source>
        <dbReference type="Proteomes" id="UP001621714"/>
    </source>
</evidence>
<evidence type="ECO:0000313" key="1">
    <source>
        <dbReference type="EMBL" id="MFK7160571.1"/>
    </source>
</evidence>